<reference evidence="3" key="1">
    <citation type="submission" date="2021-06" db="EMBL/GenBank/DDBJ databases">
        <title>Parelaphostrongylus tenuis whole genome reference sequence.</title>
        <authorList>
            <person name="Garwood T.J."/>
            <person name="Larsen P.A."/>
            <person name="Fountain-Jones N.M."/>
            <person name="Garbe J.R."/>
            <person name="Macchietto M.G."/>
            <person name="Kania S.A."/>
            <person name="Gerhold R.W."/>
            <person name="Richards J.E."/>
            <person name="Wolf T.M."/>
        </authorList>
    </citation>
    <scope>NUCLEOTIDE SEQUENCE</scope>
    <source>
        <strain evidence="3">MNPRO001-30</strain>
        <tissue evidence="3">Meninges</tissue>
    </source>
</reference>
<dbReference type="InterPro" id="IPR005018">
    <property type="entry name" value="DOMON_domain"/>
</dbReference>
<evidence type="ECO:0000313" key="3">
    <source>
        <dbReference type="EMBL" id="KAJ1349782.1"/>
    </source>
</evidence>
<dbReference type="Proteomes" id="UP001196413">
    <property type="component" value="Unassembled WGS sequence"/>
</dbReference>
<keyword evidence="4" id="KW-1185">Reference proteome</keyword>
<dbReference type="PANTHER" id="PTHR36516:SF1">
    <property type="entry name" value="DOMON DOMAIN-CONTAINING PROTEIN"/>
    <property type="match status" value="1"/>
</dbReference>
<evidence type="ECO:0000256" key="1">
    <source>
        <dbReference type="SAM" id="SignalP"/>
    </source>
</evidence>
<accession>A0AAD5QG14</accession>
<keyword evidence="1" id="KW-0732">Signal</keyword>
<feature type="chain" id="PRO_5042113301" description="DOMON domain-containing protein" evidence="1">
    <location>
        <begin position="16"/>
        <end position="165"/>
    </location>
</feature>
<evidence type="ECO:0000259" key="2">
    <source>
        <dbReference type="PROSITE" id="PS50836"/>
    </source>
</evidence>
<dbReference type="EMBL" id="JAHQIW010000743">
    <property type="protein sequence ID" value="KAJ1349782.1"/>
    <property type="molecule type" value="Genomic_DNA"/>
</dbReference>
<name>A0AAD5QG14_PARTN</name>
<protein>
    <recommendedName>
        <fullName evidence="2">DOMON domain-containing protein</fullName>
    </recommendedName>
</protein>
<feature type="domain" description="DOMON" evidence="2">
    <location>
        <begin position="22"/>
        <end position="136"/>
    </location>
</feature>
<dbReference type="InterPro" id="IPR045266">
    <property type="entry name" value="DOH_DOMON"/>
</dbReference>
<feature type="signal peptide" evidence="1">
    <location>
        <begin position="1"/>
        <end position="15"/>
    </location>
</feature>
<evidence type="ECO:0000313" key="4">
    <source>
        <dbReference type="Proteomes" id="UP001196413"/>
    </source>
</evidence>
<dbReference type="AlphaFoldDB" id="A0AAD5QG14"/>
<sequence length="165" mass="18102">MLVVLVFSVIVSASARCSFTKGVISAKWQVSDDKLTVEFVNKNIGNNQWTGIGIGPSMADLEVILVKIMNNKPSLVTGFTSNYGPPTLDSNANVVPSLLSLNGNQLRVRFTRPLSSNGMRHHSLKGCQKWHLVQMGNLRNDKIGVHTVKPMPVDVCPEECKMNII</sequence>
<dbReference type="PROSITE" id="PS50836">
    <property type="entry name" value="DOMON"/>
    <property type="match status" value="1"/>
</dbReference>
<comment type="caution">
    <text evidence="3">The sequence shown here is derived from an EMBL/GenBank/DDBJ whole genome shotgun (WGS) entry which is preliminary data.</text>
</comment>
<dbReference type="PANTHER" id="PTHR36516">
    <property type="entry name" value="PROTEIN CBG04168-RELATED"/>
    <property type="match status" value="1"/>
</dbReference>
<dbReference type="CDD" id="cd09631">
    <property type="entry name" value="DOMON_DOH"/>
    <property type="match status" value="1"/>
</dbReference>
<organism evidence="3 4">
    <name type="scientific">Parelaphostrongylus tenuis</name>
    <name type="common">Meningeal worm</name>
    <dbReference type="NCBI Taxonomy" id="148309"/>
    <lineage>
        <taxon>Eukaryota</taxon>
        <taxon>Metazoa</taxon>
        <taxon>Ecdysozoa</taxon>
        <taxon>Nematoda</taxon>
        <taxon>Chromadorea</taxon>
        <taxon>Rhabditida</taxon>
        <taxon>Rhabditina</taxon>
        <taxon>Rhabditomorpha</taxon>
        <taxon>Strongyloidea</taxon>
        <taxon>Metastrongylidae</taxon>
        <taxon>Parelaphostrongylus</taxon>
    </lineage>
</organism>
<gene>
    <name evidence="3" type="ORF">KIN20_005434</name>
</gene>
<proteinExistence type="predicted"/>
<dbReference type="Pfam" id="PF03351">
    <property type="entry name" value="DOMON"/>
    <property type="match status" value="1"/>
</dbReference>